<comment type="caution">
    <text evidence="7">The sequence shown here is derived from an EMBL/GenBank/DDBJ whole genome shotgun (WGS) entry which is preliminary data.</text>
</comment>
<evidence type="ECO:0000259" key="6">
    <source>
        <dbReference type="Pfam" id="PF21485"/>
    </source>
</evidence>
<dbReference type="PANTHER" id="PTHR24126:SF14">
    <property type="entry name" value="ANK_REP_REGION DOMAIN-CONTAINING PROTEIN"/>
    <property type="match status" value="1"/>
</dbReference>
<dbReference type="InterPro" id="IPR012340">
    <property type="entry name" value="NA-bd_OB-fold"/>
</dbReference>
<dbReference type="InterPro" id="IPR036770">
    <property type="entry name" value="Ankyrin_rpt-contain_sf"/>
</dbReference>
<keyword evidence="2 3" id="KW-0040">ANK repeat</keyword>
<dbReference type="PROSITE" id="PS50088">
    <property type="entry name" value="ANK_REPEAT"/>
    <property type="match status" value="2"/>
</dbReference>
<evidence type="ECO:0000256" key="4">
    <source>
        <dbReference type="SAM" id="MobiDB-lite"/>
    </source>
</evidence>
<feature type="repeat" description="ANK" evidence="3">
    <location>
        <begin position="355"/>
        <end position="387"/>
    </location>
</feature>
<dbReference type="PANTHER" id="PTHR24126">
    <property type="entry name" value="ANKYRIN REPEAT, PH AND SEC7 DOMAIN CONTAINING PROTEIN SECG-RELATED"/>
    <property type="match status" value="1"/>
</dbReference>
<evidence type="ECO:0000313" key="8">
    <source>
        <dbReference type="Proteomes" id="UP000237441"/>
    </source>
</evidence>
<evidence type="ECO:0000256" key="3">
    <source>
        <dbReference type="PROSITE-ProRule" id="PRU00023"/>
    </source>
</evidence>
<dbReference type="Gene3D" id="2.40.50.140">
    <property type="entry name" value="Nucleic acid-binding proteins"/>
    <property type="match status" value="1"/>
</dbReference>
<accession>A0A2S7YMX2</accession>
<name>A0A2S7YMX2_BEABA</name>
<protein>
    <recommendedName>
        <fullName evidence="6">Translation initiation factor 5A-like N-terminal domain-containing protein</fullName>
    </recommendedName>
</protein>
<dbReference type="AlphaFoldDB" id="A0A2S7YMX2"/>
<dbReference type="Gene3D" id="2.30.30.30">
    <property type="match status" value="1"/>
</dbReference>
<dbReference type="InterPro" id="IPR014722">
    <property type="entry name" value="Rib_uL2_dom2"/>
</dbReference>
<evidence type="ECO:0000256" key="1">
    <source>
        <dbReference type="ARBA" id="ARBA00022737"/>
    </source>
</evidence>
<dbReference type="Pfam" id="PF21485">
    <property type="entry name" value="IF5A-like_N"/>
    <property type="match status" value="1"/>
</dbReference>
<evidence type="ECO:0000313" key="7">
    <source>
        <dbReference type="EMBL" id="PQK17488.1"/>
    </source>
</evidence>
<feature type="region of interest" description="Disordered" evidence="4">
    <location>
        <begin position="901"/>
        <end position="920"/>
    </location>
</feature>
<keyword evidence="5" id="KW-1133">Transmembrane helix</keyword>
<dbReference type="InterPro" id="IPR002110">
    <property type="entry name" value="Ankyrin_rpt"/>
</dbReference>
<feature type="transmembrane region" description="Helical" evidence="5">
    <location>
        <begin position="1033"/>
        <end position="1054"/>
    </location>
</feature>
<keyword evidence="5" id="KW-0472">Membrane</keyword>
<dbReference type="EMBL" id="JRHA01000007">
    <property type="protein sequence ID" value="PQK17488.1"/>
    <property type="molecule type" value="Genomic_DNA"/>
</dbReference>
<dbReference type="Pfam" id="PF12796">
    <property type="entry name" value="Ank_2"/>
    <property type="match status" value="1"/>
</dbReference>
<feature type="domain" description="Translation initiation factor 5A-like N-terminal" evidence="6">
    <location>
        <begin position="54"/>
        <end position="107"/>
    </location>
</feature>
<dbReference type="SUPFAM" id="SSF50104">
    <property type="entry name" value="Translation proteins SH3-like domain"/>
    <property type="match status" value="1"/>
</dbReference>
<dbReference type="OrthoDB" id="9975114at2759"/>
<feature type="transmembrane region" description="Helical" evidence="5">
    <location>
        <begin position="989"/>
        <end position="1012"/>
    </location>
</feature>
<evidence type="ECO:0000256" key="2">
    <source>
        <dbReference type="ARBA" id="ARBA00023043"/>
    </source>
</evidence>
<feature type="compositionally biased region" description="Polar residues" evidence="4">
    <location>
        <begin position="45"/>
        <end position="55"/>
    </location>
</feature>
<evidence type="ECO:0000256" key="5">
    <source>
        <dbReference type="SAM" id="Phobius"/>
    </source>
</evidence>
<feature type="repeat" description="ANK" evidence="3">
    <location>
        <begin position="235"/>
        <end position="267"/>
    </location>
</feature>
<dbReference type="InterPro" id="IPR048670">
    <property type="entry name" value="IF5A-like_N"/>
</dbReference>
<feature type="region of interest" description="Disordered" evidence="4">
    <location>
        <begin position="24"/>
        <end position="55"/>
    </location>
</feature>
<keyword evidence="1" id="KW-0677">Repeat</keyword>
<organism evidence="7 8">
    <name type="scientific">Beauveria bassiana</name>
    <name type="common">White muscardine disease fungus</name>
    <name type="synonym">Tritirachium shiotae</name>
    <dbReference type="NCBI Taxonomy" id="176275"/>
    <lineage>
        <taxon>Eukaryota</taxon>
        <taxon>Fungi</taxon>
        <taxon>Dikarya</taxon>
        <taxon>Ascomycota</taxon>
        <taxon>Pezizomycotina</taxon>
        <taxon>Sordariomycetes</taxon>
        <taxon>Hypocreomycetidae</taxon>
        <taxon>Hypocreales</taxon>
        <taxon>Cordycipitaceae</taxon>
        <taxon>Beauveria</taxon>
    </lineage>
</organism>
<gene>
    <name evidence="7" type="ORF">BB8028_0007g06830</name>
</gene>
<proteinExistence type="predicted"/>
<dbReference type="Gene3D" id="1.25.40.20">
    <property type="entry name" value="Ankyrin repeat-containing domain"/>
    <property type="match status" value="2"/>
</dbReference>
<sequence length="1072" mass="118926">MGYYDEDGNYHSFRHGIHKLADKVESSEVPSNIDDSGCGSRPDASENTHQVNPDTATIPCHHVRIGDFLMINGRPCQVIRISTSSATGQYKFLGVDVFTRQLHEETSTVSNAAPGVSVQTMHGPVFKQYRVLSNDNGSITAIPDIGSPKQGLPILDQSNLYARLDQALKSGHGSVRVLVLRDKEKNKELAVDIKILPDSSIDEPTLHAIARNGHESILKEFLNRAATNINQLDKFNRTALFAAVEAHITSVVRLLLDADIDINAVDVQGKTALSIAASKPELYSMAALLLENGALATQGTSPSVVRLLSATVRGDIQEVGALLDGNSSASALGLERPSDDDDGFQRVKVTDSDKLGYTALHEAACFGHYDIANLLITKAQETKEAQDAKSQTSFLGETVLHAVIDRGGKHRKYLTDGREKTLSLGDKHVRVFALLLRNGASAKHRRRDGKRVQDLVSQQLLSRELTPIKQRILQRILVLLSDSSSVGTQTAEQRPQQEAGDAVNRVASCNRFKLRLQYFFATKDPEYGERPVENFLYGPTATALGGFELQKPERGAEAKKEVEEEQDVWKWAHLPVKNKGWVEDTVGALSGMSGTLLKMYTRAMKAFIRKSFHEIRGPAPHAILRRPLFTPFVESHGGIFALVLPFFDSESLEYLPVATCRNLGCRRSSQAHMVQACRISHQDDLNIHVPLTLDQSYYMSLQDATNRNEDQVVVKYAKRQEQGGERRTKNILMVNQLWIWKVDAKTVVTALADRVGSDGQKSPLIASLSEAMHHDPPPSLDLMIIQIIKAATNFVDAPANAGLGENLFDIFEQSIAHWAEKEAACFQDFHQRQQKTPNDTNRLLAARHARKQQQDCSEKRDLCDISLEVGYLREIMDIKDELKMMERVLVDQDTVLSRYEAEAEAEASHKETPSSTMGQDSISSLKQSLAFRIAKVQKLARDASTVENSLNHLLHIKQKQESLNVAQDTRRLADEAEKRALDGESQTKLLFIFTLVTVIFTPVSFVCAFLAVPTLEFPRNSSAGGIAWRWWQVLLGAFVIEVATLVGVIVYWAAQKNISAIDQKTPIKDEES</sequence>
<dbReference type="SUPFAM" id="SSF48403">
    <property type="entry name" value="Ankyrin repeat"/>
    <property type="match status" value="1"/>
</dbReference>
<dbReference type="Pfam" id="PF00023">
    <property type="entry name" value="Ank"/>
    <property type="match status" value="1"/>
</dbReference>
<dbReference type="SMART" id="SM00248">
    <property type="entry name" value="ANK"/>
    <property type="match status" value="5"/>
</dbReference>
<reference evidence="7 8" key="1">
    <citation type="submission" date="2016-07" db="EMBL/GenBank/DDBJ databases">
        <title>Comparative genomics of the entomopathogenic fungus Beauveria bassiana.</title>
        <authorList>
            <person name="Valero Jimenez C.A."/>
            <person name="Zwaan B.J."/>
            <person name="Van Kan J.A."/>
            <person name="Takken W."/>
            <person name="Debets A.J."/>
            <person name="Schoustra S.E."/>
            <person name="Koenraadt C.J."/>
        </authorList>
    </citation>
    <scope>NUCLEOTIDE SEQUENCE [LARGE SCALE GENOMIC DNA]</scope>
    <source>
        <strain evidence="7 8">ARSEF 8028</strain>
    </source>
</reference>
<dbReference type="Proteomes" id="UP000237441">
    <property type="component" value="Unassembled WGS sequence"/>
</dbReference>
<dbReference type="InterPro" id="IPR008991">
    <property type="entry name" value="Translation_prot_SH3-like_sf"/>
</dbReference>
<keyword evidence="5" id="KW-0812">Transmembrane</keyword>